<dbReference type="AlphaFoldDB" id="A0AAV4X993"/>
<sequence length="107" mass="12566">MADNHANRIRWPLPFRPHCPSESIDSGGIEFDMHYLRYYGFTLYTQELSNQPIGFPRLTLCVFTKQCKIFLGDDDSFCVKRIAFTFRREVVELLAWQIRERCGGINT</sequence>
<proteinExistence type="predicted"/>
<gene>
    <name evidence="1" type="ORF">CEXT_621581</name>
</gene>
<dbReference type="Proteomes" id="UP001054945">
    <property type="component" value="Unassembled WGS sequence"/>
</dbReference>
<name>A0AAV4X993_CAEEX</name>
<keyword evidence="2" id="KW-1185">Reference proteome</keyword>
<comment type="caution">
    <text evidence="1">The sequence shown here is derived from an EMBL/GenBank/DDBJ whole genome shotgun (WGS) entry which is preliminary data.</text>
</comment>
<evidence type="ECO:0000313" key="2">
    <source>
        <dbReference type="Proteomes" id="UP001054945"/>
    </source>
</evidence>
<dbReference type="EMBL" id="BPLR01017462">
    <property type="protein sequence ID" value="GIY91836.1"/>
    <property type="molecule type" value="Genomic_DNA"/>
</dbReference>
<accession>A0AAV4X993</accession>
<evidence type="ECO:0000313" key="1">
    <source>
        <dbReference type="EMBL" id="GIY91836.1"/>
    </source>
</evidence>
<organism evidence="1 2">
    <name type="scientific">Caerostris extrusa</name>
    <name type="common">Bark spider</name>
    <name type="synonym">Caerostris bankana</name>
    <dbReference type="NCBI Taxonomy" id="172846"/>
    <lineage>
        <taxon>Eukaryota</taxon>
        <taxon>Metazoa</taxon>
        <taxon>Ecdysozoa</taxon>
        <taxon>Arthropoda</taxon>
        <taxon>Chelicerata</taxon>
        <taxon>Arachnida</taxon>
        <taxon>Araneae</taxon>
        <taxon>Araneomorphae</taxon>
        <taxon>Entelegynae</taxon>
        <taxon>Araneoidea</taxon>
        <taxon>Araneidae</taxon>
        <taxon>Caerostris</taxon>
    </lineage>
</organism>
<reference evidence="1 2" key="1">
    <citation type="submission" date="2021-06" db="EMBL/GenBank/DDBJ databases">
        <title>Caerostris extrusa draft genome.</title>
        <authorList>
            <person name="Kono N."/>
            <person name="Arakawa K."/>
        </authorList>
    </citation>
    <scope>NUCLEOTIDE SEQUENCE [LARGE SCALE GENOMIC DNA]</scope>
</reference>
<protein>
    <submittedName>
        <fullName evidence="1">Uncharacterized protein</fullName>
    </submittedName>
</protein>